<gene>
    <name evidence="2" type="ORF">CYCCA115_LOCUS23530</name>
</gene>
<feature type="region of interest" description="Disordered" evidence="1">
    <location>
        <begin position="208"/>
        <end position="229"/>
    </location>
</feature>
<evidence type="ECO:0000313" key="3">
    <source>
        <dbReference type="Proteomes" id="UP001295423"/>
    </source>
</evidence>
<sequence length="506" mass="55473">MNEPLYPTNTFQRSLFLLSAACCLVSISSFTNLIPPQQQNNGKAKGSSALEMSSEFGQDDQAAEAIRSLCDFHEGQWEGTATSFSITPDVAAGIVKRETSPKFKVGVKLGLDENRQLSLTETFEWNDDNFSSRLLLLNDCNMDVDSVDASYSLDSSLPDFPARIAGTDKLIQFGIEHCIAASNDRRTKCFAFYGLDQSLQRIVVTDENRIKDSAPPPPAPSKGAPPNDQLTARDLLEMESDIDRLVEKITGNMENKPSSSSPTPVPSSPLEQLGNSMSSKDDGSKPLASHDISLLELSSGVWLGDAIIRDQPTVPESPGGRGRGFGSSGATPTSDSTKAAFGSWEVGVQKIAWRWMWNFGEEIRQVVDNGKAMGASLAKTMTKSLGGNVCVNEGLSRRIPKDQRMVYIDWSGDMVGFLSGPVSIQVPRYLNFDKEATKDLNKPFFTEFCLYQSEDDAPVEIGELDEAKLPEVCCSKLSRVYNYAGQLKQGISSFYTFKRFGMEEDN</sequence>
<name>A0AAD2GCV9_9STRA</name>
<evidence type="ECO:0000256" key="1">
    <source>
        <dbReference type="SAM" id="MobiDB-lite"/>
    </source>
</evidence>
<feature type="region of interest" description="Disordered" evidence="1">
    <location>
        <begin position="310"/>
        <end position="338"/>
    </location>
</feature>
<accession>A0AAD2GCV9</accession>
<comment type="caution">
    <text evidence="2">The sequence shown here is derived from an EMBL/GenBank/DDBJ whole genome shotgun (WGS) entry which is preliminary data.</text>
</comment>
<dbReference type="EMBL" id="CAKOGP040002424">
    <property type="protein sequence ID" value="CAJ1969086.1"/>
    <property type="molecule type" value="Genomic_DNA"/>
</dbReference>
<feature type="region of interest" description="Disordered" evidence="1">
    <location>
        <begin position="251"/>
        <end position="287"/>
    </location>
</feature>
<evidence type="ECO:0000313" key="2">
    <source>
        <dbReference type="EMBL" id="CAJ1969086.1"/>
    </source>
</evidence>
<organism evidence="2 3">
    <name type="scientific">Cylindrotheca closterium</name>
    <dbReference type="NCBI Taxonomy" id="2856"/>
    <lineage>
        <taxon>Eukaryota</taxon>
        <taxon>Sar</taxon>
        <taxon>Stramenopiles</taxon>
        <taxon>Ochrophyta</taxon>
        <taxon>Bacillariophyta</taxon>
        <taxon>Bacillariophyceae</taxon>
        <taxon>Bacillariophycidae</taxon>
        <taxon>Bacillariales</taxon>
        <taxon>Bacillariaceae</taxon>
        <taxon>Cylindrotheca</taxon>
    </lineage>
</organism>
<proteinExistence type="predicted"/>
<dbReference type="AlphaFoldDB" id="A0AAD2GCV9"/>
<dbReference type="Proteomes" id="UP001295423">
    <property type="component" value="Unassembled WGS sequence"/>
</dbReference>
<keyword evidence="3" id="KW-1185">Reference proteome</keyword>
<reference evidence="2" key="1">
    <citation type="submission" date="2023-08" db="EMBL/GenBank/DDBJ databases">
        <authorList>
            <person name="Audoor S."/>
            <person name="Bilcke G."/>
        </authorList>
    </citation>
    <scope>NUCLEOTIDE SEQUENCE</scope>
</reference>
<protein>
    <submittedName>
        <fullName evidence="2">Uncharacterized protein</fullName>
    </submittedName>
</protein>